<comment type="subunit">
    <text evidence="2">Homodimer.</text>
</comment>
<dbReference type="PANTHER" id="PTHR46568">
    <property type="entry name" value="ALKYLDIHYDROXYACETONEPHOSPHATE SYNTHASE, PEROXISOMAL"/>
    <property type="match status" value="1"/>
</dbReference>
<dbReference type="GO" id="GO:0005777">
    <property type="term" value="C:peroxisome"/>
    <property type="evidence" value="ECO:0007669"/>
    <property type="project" value="UniProtKB-SubCell"/>
</dbReference>
<dbReference type="AlphaFoldDB" id="A0AAD8ADK5"/>
<proteinExistence type="inferred from homology"/>
<reference evidence="3" key="2">
    <citation type="submission" date="2023-05" db="EMBL/GenBank/DDBJ databases">
        <authorList>
            <person name="Fouks B."/>
        </authorList>
    </citation>
    <scope>NUCLEOTIDE SEQUENCE</scope>
    <source>
        <strain evidence="3">Stay&amp;Tobe</strain>
        <tissue evidence="3">Testes</tissue>
    </source>
</reference>
<dbReference type="GO" id="GO:0008609">
    <property type="term" value="F:alkylglycerone-phosphate synthase activity"/>
    <property type="evidence" value="ECO:0007669"/>
    <property type="project" value="UniProtKB-EC"/>
</dbReference>
<accession>A0AAD8ADK5</accession>
<dbReference type="InterPro" id="IPR025650">
    <property type="entry name" value="Alkyl-DHAP_Synthase"/>
</dbReference>
<comment type="caution">
    <text evidence="3">The sequence shown here is derived from an EMBL/GenBank/DDBJ whole genome shotgun (WGS) entry which is preliminary data.</text>
</comment>
<organism evidence="3 4">
    <name type="scientific">Diploptera punctata</name>
    <name type="common">Pacific beetle cockroach</name>
    <dbReference type="NCBI Taxonomy" id="6984"/>
    <lineage>
        <taxon>Eukaryota</taxon>
        <taxon>Metazoa</taxon>
        <taxon>Ecdysozoa</taxon>
        <taxon>Arthropoda</taxon>
        <taxon>Hexapoda</taxon>
        <taxon>Insecta</taxon>
        <taxon>Pterygota</taxon>
        <taxon>Neoptera</taxon>
        <taxon>Polyneoptera</taxon>
        <taxon>Dictyoptera</taxon>
        <taxon>Blattodea</taxon>
        <taxon>Blaberoidea</taxon>
        <taxon>Blaberidae</taxon>
        <taxon>Diplopterinae</taxon>
        <taxon>Diploptera</taxon>
    </lineage>
</organism>
<keyword evidence="2" id="KW-0285">Flavoprotein</keyword>
<keyword evidence="4" id="KW-1185">Reference proteome</keyword>
<keyword evidence="2" id="KW-0576">Peroxisome</keyword>
<dbReference type="EMBL" id="JASPKZ010001752">
    <property type="protein sequence ID" value="KAJ9597144.1"/>
    <property type="molecule type" value="Genomic_DNA"/>
</dbReference>
<comment type="pathway">
    <text evidence="2">Glycerolipid metabolism; ether lipid biosynthesis.</text>
</comment>
<keyword evidence="2" id="KW-0274">FAD</keyword>
<feature type="active site" description="Proton donor/acceptor" evidence="1">
    <location>
        <position position="208"/>
    </location>
</feature>
<dbReference type="EC" id="2.5.1.26" evidence="2"/>
<comment type="subcellular location">
    <subcellularLocation>
        <location evidence="2">Peroxisome</location>
    </subcellularLocation>
</comment>
<reference evidence="3" key="1">
    <citation type="journal article" date="2023" name="IScience">
        <title>Live-bearing cockroach genome reveals convergent evolutionary mechanisms linked to viviparity in insects and beyond.</title>
        <authorList>
            <person name="Fouks B."/>
            <person name="Harrison M.C."/>
            <person name="Mikhailova A.A."/>
            <person name="Marchal E."/>
            <person name="English S."/>
            <person name="Carruthers M."/>
            <person name="Jennings E.C."/>
            <person name="Chiamaka E.L."/>
            <person name="Frigard R.A."/>
            <person name="Pippel M."/>
            <person name="Attardo G.M."/>
            <person name="Benoit J.B."/>
            <person name="Bornberg-Bauer E."/>
            <person name="Tobe S.S."/>
        </authorList>
    </citation>
    <scope>NUCLEOTIDE SEQUENCE</scope>
    <source>
        <strain evidence="3">Stay&amp;Tobe</strain>
    </source>
</reference>
<comment type="similarity">
    <text evidence="2">Belongs to the FAD-binding oxidoreductase/transferase type 4 family.</text>
</comment>
<dbReference type="PANTHER" id="PTHR46568:SF1">
    <property type="entry name" value="ALKYLDIHYDROXYACETONEPHOSPHATE SYNTHASE, PEROXISOMAL"/>
    <property type="match status" value="1"/>
</dbReference>
<evidence type="ECO:0000256" key="1">
    <source>
        <dbReference type="PIRSR" id="PIRSR625650-1"/>
    </source>
</evidence>
<comment type="function">
    <text evidence="2">Catalyzes the exchange of an acyl for a long-chain alkyl group and the formation of the ether bond in the biosynthesis of ether phospholipids.</text>
</comment>
<feature type="non-terminal residue" evidence="3">
    <location>
        <position position="224"/>
    </location>
</feature>
<evidence type="ECO:0000313" key="4">
    <source>
        <dbReference type="Proteomes" id="UP001233999"/>
    </source>
</evidence>
<keyword evidence="2" id="KW-0808">Transferase</keyword>
<comment type="catalytic activity">
    <reaction evidence="2">
        <text>a long chain fatty alcohol + a 1-acylglycerone 3-phosphate = a 1-O-alkylglycerone 3-phosphate + a long-chain fatty acid + H(+)</text>
        <dbReference type="Rhea" id="RHEA:36171"/>
        <dbReference type="ChEBI" id="CHEBI:15378"/>
        <dbReference type="ChEBI" id="CHEBI:17135"/>
        <dbReference type="ChEBI" id="CHEBI:57534"/>
        <dbReference type="ChEBI" id="CHEBI:57560"/>
        <dbReference type="ChEBI" id="CHEBI:73315"/>
        <dbReference type="EC" id="2.5.1.26"/>
    </reaction>
</comment>
<evidence type="ECO:0000256" key="2">
    <source>
        <dbReference type="RuleBase" id="RU363113"/>
    </source>
</evidence>
<comment type="cofactor">
    <cofactor evidence="2">
        <name>FAD</name>
        <dbReference type="ChEBI" id="CHEBI:57692"/>
    </cofactor>
</comment>
<dbReference type="Proteomes" id="UP001233999">
    <property type="component" value="Unassembled WGS sequence"/>
</dbReference>
<evidence type="ECO:0000313" key="3">
    <source>
        <dbReference type="EMBL" id="KAJ9597144.1"/>
    </source>
</evidence>
<dbReference type="Gene3D" id="3.40.462.40">
    <property type="entry name" value="FAD-linked oxidase, cap domain/gating helix"/>
    <property type="match status" value="1"/>
</dbReference>
<keyword evidence="2" id="KW-0443">Lipid metabolism</keyword>
<keyword evidence="2" id="KW-0444">Lipid biosynthesis</keyword>
<protein>
    <recommendedName>
        <fullName evidence="2">Alkylglycerone-phosphate synthase</fullName>
        <shortName evidence="2">Alkyl-DHAP synthase</shortName>
        <ecNumber evidence="2">2.5.1.26</ecNumber>
    </recommendedName>
</protein>
<name>A0AAD8ADK5_DIPPU</name>
<gene>
    <name evidence="3" type="ORF">L9F63_026967</name>
</gene>
<dbReference type="GO" id="GO:0008610">
    <property type="term" value="P:lipid biosynthetic process"/>
    <property type="evidence" value="ECO:0007669"/>
    <property type="project" value="InterPro"/>
</dbReference>
<sequence length="224" mass="25768">NVKNGGSGKVSTSCSCLKLKELTVWEKIHIKNKNKKGKLMNFEIPVDSDWIRRFIGPSTERRSSSSDRCNISRQENLFCCFCATFMCFCLTHEFIHVLVILKLMSLPRFIFIGDPRDVELQEKRVYEIAAQFGGIPAGETNGERGYTLTFVIAYISKSFETSVSWDRTLSLCRNVKHRLANECKAAGITKYLISCRVTQTYDVGSCVYFIWLQMEWCWRSSLHL</sequence>